<dbReference type="InterPro" id="IPR036322">
    <property type="entry name" value="WD40_repeat_dom_sf"/>
</dbReference>
<dbReference type="STRING" id="981085.W9R8A7"/>
<reference evidence="7" key="1">
    <citation type="submission" date="2013-01" db="EMBL/GenBank/DDBJ databases">
        <title>Draft Genome Sequence of a Mulberry Tree, Morus notabilis C.K. Schneid.</title>
        <authorList>
            <person name="He N."/>
            <person name="Zhao S."/>
        </authorList>
    </citation>
    <scope>NUCLEOTIDE SEQUENCE</scope>
</reference>
<keyword evidence="2" id="KW-0853">WD repeat</keyword>
<keyword evidence="3" id="KW-0677">Repeat</keyword>
<accession>W9R8A7</accession>
<dbReference type="AlphaFoldDB" id="W9R8A7"/>
<evidence type="ECO:0000313" key="6">
    <source>
        <dbReference type="EMBL" id="EXB40828.1"/>
    </source>
</evidence>
<keyword evidence="7" id="KW-1185">Reference proteome</keyword>
<dbReference type="InterPro" id="IPR001680">
    <property type="entry name" value="WD40_rpt"/>
</dbReference>
<dbReference type="SMART" id="SM00320">
    <property type="entry name" value="WD40"/>
    <property type="match status" value="3"/>
</dbReference>
<evidence type="ECO:0000256" key="2">
    <source>
        <dbReference type="ARBA" id="ARBA00022574"/>
    </source>
</evidence>
<evidence type="ECO:0000256" key="5">
    <source>
        <dbReference type="SAM" id="MobiDB-lite"/>
    </source>
</evidence>
<organism evidence="6 7">
    <name type="scientific">Morus notabilis</name>
    <dbReference type="NCBI Taxonomy" id="981085"/>
    <lineage>
        <taxon>Eukaryota</taxon>
        <taxon>Viridiplantae</taxon>
        <taxon>Streptophyta</taxon>
        <taxon>Embryophyta</taxon>
        <taxon>Tracheophyta</taxon>
        <taxon>Spermatophyta</taxon>
        <taxon>Magnoliopsida</taxon>
        <taxon>eudicotyledons</taxon>
        <taxon>Gunneridae</taxon>
        <taxon>Pentapetalae</taxon>
        <taxon>rosids</taxon>
        <taxon>fabids</taxon>
        <taxon>Rosales</taxon>
        <taxon>Moraceae</taxon>
        <taxon>Moreae</taxon>
        <taxon>Morus</taxon>
    </lineage>
</organism>
<dbReference type="eggNOG" id="KOG2111">
    <property type="taxonomic scope" value="Eukaryota"/>
</dbReference>
<feature type="region of interest" description="Disordered" evidence="5">
    <location>
        <begin position="1"/>
        <end position="45"/>
    </location>
</feature>
<dbReference type="Pfam" id="PF00400">
    <property type="entry name" value="WD40"/>
    <property type="match status" value="1"/>
</dbReference>
<gene>
    <name evidence="6" type="ORF">L484_009073</name>
</gene>
<evidence type="ECO:0000256" key="1">
    <source>
        <dbReference type="ARBA" id="ARBA00004623"/>
    </source>
</evidence>
<dbReference type="Proteomes" id="UP000030645">
    <property type="component" value="Unassembled WGS sequence"/>
</dbReference>
<sequence length="443" mass="48553">MAALSAVTSPPSLSTSNPNSAITNPSGSSDSISSTTAKSAPDANPNPDLHSYSLLNLSFGHDRSFFSACTDRGLRVFSCHPLAEIYRHDCHPLAEIYSHDGRGLGSLFRCNVLAVVGGGPNPQSPPNKVKLWCDVQGRFVGELACRSTVLAVRLRRDLIVVVMERKALVFNFSDFRILREIETAANPKGICAVSEWGWSAVLVFLGLQRGQVRVEHHAARRTKYIEAHASDIACLGLTQDGRFLATASTKGTLVRIFRTADGTLLQENNAWLTLNERRSPVFEHPNTIFHQRGSHLEATCGGTQLGLTGVRRGVDRAAIHCLAFSSTAQWLAVSSDKGTVHVFSLKVNSETPENAKSRSVSSFAFAVTSLSIIKGVLPKHFSSEWSVARFRLREDSRFIVAFGHVRNTIIILGMNGSFYRCLFDPMKGGEMTQLEHQNFLNLD</sequence>
<dbReference type="Gene3D" id="2.130.10.10">
    <property type="entry name" value="YVTN repeat-like/Quinoprotein amine dehydrogenase"/>
    <property type="match status" value="1"/>
</dbReference>
<evidence type="ECO:0000256" key="4">
    <source>
        <dbReference type="ARBA" id="ARBA00025740"/>
    </source>
</evidence>
<dbReference type="EMBL" id="KE343780">
    <property type="protein sequence ID" value="EXB40828.1"/>
    <property type="molecule type" value="Genomic_DNA"/>
</dbReference>
<dbReference type="InterPro" id="IPR048720">
    <property type="entry name" value="PROPPIN"/>
</dbReference>
<dbReference type="SUPFAM" id="SSF50978">
    <property type="entry name" value="WD40 repeat-like"/>
    <property type="match status" value="1"/>
</dbReference>
<evidence type="ECO:0000313" key="7">
    <source>
        <dbReference type="Proteomes" id="UP000030645"/>
    </source>
</evidence>
<feature type="compositionally biased region" description="Low complexity" evidence="5">
    <location>
        <begin position="8"/>
        <end position="39"/>
    </location>
</feature>
<comment type="subcellular location">
    <subcellularLocation>
        <location evidence="1">Preautophagosomal structure membrane</location>
        <topology evidence="1">Peripheral membrane protein</topology>
    </subcellularLocation>
</comment>
<evidence type="ECO:0000256" key="3">
    <source>
        <dbReference type="ARBA" id="ARBA00022737"/>
    </source>
</evidence>
<dbReference type="PANTHER" id="PTHR11227">
    <property type="entry name" value="WD-REPEAT PROTEIN INTERACTING WITH PHOSPHOINOSIDES WIPI -RELATED"/>
    <property type="match status" value="1"/>
</dbReference>
<dbReference type="GO" id="GO:0034045">
    <property type="term" value="C:phagophore assembly site membrane"/>
    <property type="evidence" value="ECO:0007669"/>
    <property type="project" value="UniProtKB-SubCell"/>
</dbReference>
<name>W9R8A7_9ROSA</name>
<dbReference type="InterPro" id="IPR015943">
    <property type="entry name" value="WD40/YVTN_repeat-like_dom_sf"/>
</dbReference>
<proteinExistence type="inferred from homology"/>
<comment type="similarity">
    <text evidence="4">Belongs to the WD repeat PROPPIN family.</text>
</comment>
<protein>
    <submittedName>
        <fullName evidence="6">WD repeat domain phosphoinositide-interacting protein 3</fullName>
    </submittedName>
</protein>
<dbReference type="Pfam" id="PF21032">
    <property type="entry name" value="PROPPIN"/>
    <property type="match status" value="1"/>
</dbReference>